<dbReference type="Proteomes" id="UP000186230">
    <property type="component" value="Chromosome"/>
</dbReference>
<name>A0A1L7I4I7_9FLAO</name>
<evidence type="ECO:0000313" key="1">
    <source>
        <dbReference type="EMBL" id="APU68124.1"/>
    </source>
</evidence>
<reference evidence="1 2" key="1">
    <citation type="submission" date="2016-07" db="EMBL/GenBank/DDBJ databases">
        <title>Multi-omics approach to identify versatile polysaccharide utilization systems of a marine flavobacterium Gramella flava.</title>
        <authorList>
            <person name="Tang K."/>
        </authorList>
    </citation>
    <scope>NUCLEOTIDE SEQUENCE [LARGE SCALE GENOMIC DNA]</scope>
    <source>
        <strain evidence="1 2">JLT2011</strain>
    </source>
</reference>
<dbReference type="AlphaFoldDB" id="A0A1L7I4I7"/>
<dbReference type="KEGG" id="gfl:GRFL_1400"/>
<keyword evidence="2" id="KW-1185">Reference proteome</keyword>
<dbReference type="EMBL" id="CP016359">
    <property type="protein sequence ID" value="APU68124.1"/>
    <property type="molecule type" value="Genomic_DNA"/>
</dbReference>
<organism evidence="1 2">
    <name type="scientific">Christiangramia flava JLT2011</name>
    <dbReference type="NCBI Taxonomy" id="1229726"/>
    <lineage>
        <taxon>Bacteria</taxon>
        <taxon>Pseudomonadati</taxon>
        <taxon>Bacteroidota</taxon>
        <taxon>Flavobacteriia</taxon>
        <taxon>Flavobacteriales</taxon>
        <taxon>Flavobacteriaceae</taxon>
        <taxon>Christiangramia</taxon>
    </lineage>
</organism>
<evidence type="ECO:0000313" key="2">
    <source>
        <dbReference type="Proteomes" id="UP000186230"/>
    </source>
</evidence>
<protein>
    <submittedName>
        <fullName evidence="1">Uncharacterized protein</fullName>
    </submittedName>
</protein>
<gene>
    <name evidence="1" type="ORF">GRFL_1400</name>
</gene>
<sequence>MSQVTKPKMKNNAPMITIVRLVEDREVVFVVAKVYKLNFNIGF</sequence>
<accession>A0A1L7I4I7</accession>
<proteinExistence type="predicted"/>